<dbReference type="Pfam" id="PF06925">
    <property type="entry name" value="MGDG_synth"/>
    <property type="match status" value="1"/>
</dbReference>
<dbReference type="InterPro" id="IPR009695">
    <property type="entry name" value="Diacylglyc_glucosyltr_N"/>
</dbReference>
<dbReference type="PANTHER" id="PTHR43025:SF3">
    <property type="entry name" value="MONOGALACTOSYLDIACYLGLYCEROL SYNTHASE 1, CHLOROPLASTIC"/>
    <property type="match status" value="1"/>
</dbReference>
<dbReference type="SUPFAM" id="SSF53756">
    <property type="entry name" value="UDP-Glycosyltransferase/glycogen phosphorylase"/>
    <property type="match status" value="1"/>
</dbReference>
<dbReference type="Gene3D" id="3.40.50.2000">
    <property type="entry name" value="Glycogen Phosphorylase B"/>
    <property type="match status" value="2"/>
</dbReference>
<dbReference type="GO" id="GO:0016020">
    <property type="term" value="C:membrane"/>
    <property type="evidence" value="ECO:0007669"/>
    <property type="project" value="UniProtKB-SubCell"/>
</dbReference>
<accession>A0A1M6B7H2</accession>
<evidence type="ECO:0000256" key="3">
    <source>
        <dbReference type="ARBA" id="ARBA00022676"/>
    </source>
</evidence>
<feature type="domain" description="Diacylglycerol glucosyltransferase N-terminal" evidence="6">
    <location>
        <begin position="15"/>
        <end position="177"/>
    </location>
</feature>
<dbReference type="InterPro" id="IPR050519">
    <property type="entry name" value="Glycosyltransf_28_UgtP"/>
</dbReference>
<evidence type="ECO:0000313" key="8">
    <source>
        <dbReference type="Proteomes" id="UP000184080"/>
    </source>
</evidence>
<sequence>MKKVLILTTSTGQGHNQAADSLKHTFVKNGFEVIKYDFLDNNSKFLTKCIVGGYELLVSKTPKVYGGIYKITNFSNINSSLKLAFLRTVNKVNDYISKCNPDIIIGTHPLSVNIIASLKKQKMIDIPFISIVTDFKAHYAYISPYVDAYITASEYTKQKMSEGIIPENKIYPYGIPIKQEFFSKEDAFLRMERDDYFNILLMGGSMGLNNIFYVLEELMKNTNKLRITVICGNNSELKEKLEEHYKTTPEYKKIHILGFTKAVSSLMELSDVIISKPGGLTSSESLVKNLPMIIPFAIPGQETENAEFLSSIGCAIYEPNLKNLNPRLNELITNPKKLQDMKDNIEKVAKHYSLNEIVTLSNKLIDTYKK</sequence>
<organism evidence="7 8">
    <name type="scientific">Clostridium amylolyticum</name>
    <dbReference type="NCBI Taxonomy" id="1121298"/>
    <lineage>
        <taxon>Bacteria</taxon>
        <taxon>Bacillati</taxon>
        <taxon>Bacillota</taxon>
        <taxon>Clostridia</taxon>
        <taxon>Eubacteriales</taxon>
        <taxon>Clostridiaceae</taxon>
        <taxon>Clostridium</taxon>
    </lineage>
</organism>
<dbReference type="InterPro" id="IPR007235">
    <property type="entry name" value="Glyco_trans_28_C"/>
</dbReference>
<feature type="domain" description="Glycosyl transferase family 28 C-terminal" evidence="5">
    <location>
        <begin position="199"/>
        <end position="349"/>
    </location>
</feature>
<evidence type="ECO:0000256" key="2">
    <source>
        <dbReference type="ARBA" id="ARBA00006962"/>
    </source>
</evidence>
<dbReference type="EMBL" id="FQZO01000001">
    <property type="protein sequence ID" value="SHI44597.1"/>
    <property type="molecule type" value="Genomic_DNA"/>
</dbReference>
<dbReference type="RefSeq" id="WP_073003771.1">
    <property type="nucleotide sequence ID" value="NZ_FQZO01000001.1"/>
</dbReference>
<evidence type="ECO:0000256" key="4">
    <source>
        <dbReference type="ARBA" id="ARBA00022679"/>
    </source>
</evidence>
<keyword evidence="4 7" id="KW-0808">Transferase</keyword>
<dbReference type="GO" id="GO:0009247">
    <property type="term" value="P:glycolipid biosynthetic process"/>
    <property type="evidence" value="ECO:0007669"/>
    <property type="project" value="InterPro"/>
</dbReference>
<name>A0A1M6B7H2_9CLOT</name>
<dbReference type="STRING" id="1121298.SAMN05444401_0655"/>
<reference evidence="7 8" key="1">
    <citation type="submission" date="2016-11" db="EMBL/GenBank/DDBJ databases">
        <authorList>
            <person name="Jaros S."/>
            <person name="Januszkiewicz K."/>
            <person name="Wedrychowicz H."/>
        </authorList>
    </citation>
    <scope>NUCLEOTIDE SEQUENCE [LARGE SCALE GENOMIC DNA]</scope>
    <source>
        <strain evidence="7 8">DSM 21864</strain>
    </source>
</reference>
<proteinExistence type="inferred from homology"/>
<dbReference type="Pfam" id="PF04101">
    <property type="entry name" value="Glyco_tran_28_C"/>
    <property type="match status" value="1"/>
</dbReference>
<protein>
    <submittedName>
        <fullName evidence="7">Processive 1,2-diacylglycerol beta-glucosyltransferase</fullName>
    </submittedName>
</protein>
<dbReference type="PANTHER" id="PTHR43025">
    <property type="entry name" value="MONOGALACTOSYLDIACYLGLYCEROL SYNTHASE"/>
    <property type="match status" value="1"/>
</dbReference>
<evidence type="ECO:0000313" key="7">
    <source>
        <dbReference type="EMBL" id="SHI44597.1"/>
    </source>
</evidence>
<dbReference type="Proteomes" id="UP000184080">
    <property type="component" value="Unassembled WGS sequence"/>
</dbReference>
<dbReference type="OrthoDB" id="9815663at2"/>
<evidence type="ECO:0000256" key="1">
    <source>
        <dbReference type="ARBA" id="ARBA00004370"/>
    </source>
</evidence>
<evidence type="ECO:0000259" key="6">
    <source>
        <dbReference type="Pfam" id="PF06925"/>
    </source>
</evidence>
<evidence type="ECO:0000259" key="5">
    <source>
        <dbReference type="Pfam" id="PF04101"/>
    </source>
</evidence>
<gene>
    <name evidence="7" type="ORF">SAMN05444401_0655</name>
</gene>
<keyword evidence="3" id="KW-0328">Glycosyltransferase</keyword>
<comment type="subcellular location">
    <subcellularLocation>
        <location evidence="1">Membrane</location>
    </subcellularLocation>
</comment>
<keyword evidence="8" id="KW-1185">Reference proteome</keyword>
<dbReference type="AlphaFoldDB" id="A0A1M6B7H2"/>
<comment type="similarity">
    <text evidence="2">Belongs to the glycosyltransferase 28 family.</text>
</comment>
<dbReference type="GO" id="GO:0016758">
    <property type="term" value="F:hexosyltransferase activity"/>
    <property type="evidence" value="ECO:0007669"/>
    <property type="project" value="InterPro"/>
</dbReference>